<dbReference type="EnsemblMetazoa" id="MESCA004015-RA">
    <property type="protein sequence ID" value="MESCA004015-PA"/>
    <property type="gene ID" value="MESCA004015"/>
</dbReference>
<reference evidence="2" key="1">
    <citation type="submission" date="2013-02" db="EMBL/GenBank/DDBJ databases">
        <authorList>
            <person name="Hughes D."/>
        </authorList>
    </citation>
    <scope>NUCLEOTIDE SEQUENCE</scope>
    <source>
        <strain>Durham</strain>
        <strain evidence="2">NC isolate 2 -- Noor lab</strain>
    </source>
</reference>
<dbReference type="EMBL" id="CAQQ02012931">
    <property type="status" value="NOT_ANNOTATED_CDS"/>
    <property type="molecule type" value="Genomic_DNA"/>
</dbReference>
<reference evidence="1" key="2">
    <citation type="submission" date="2015-06" db="UniProtKB">
        <authorList>
            <consortium name="EnsemblMetazoa"/>
        </authorList>
    </citation>
    <scope>IDENTIFICATION</scope>
</reference>
<dbReference type="AlphaFoldDB" id="T1GKI9"/>
<organism evidence="1 2">
    <name type="scientific">Megaselia scalaris</name>
    <name type="common">Humpbacked fly</name>
    <name type="synonym">Phora scalaris</name>
    <dbReference type="NCBI Taxonomy" id="36166"/>
    <lineage>
        <taxon>Eukaryota</taxon>
        <taxon>Metazoa</taxon>
        <taxon>Ecdysozoa</taxon>
        <taxon>Arthropoda</taxon>
        <taxon>Hexapoda</taxon>
        <taxon>Insecta</taxon>
        <taxon>Pterygota</taxon>
        <taxon>Neoptera</taxon>
        <taxon>Endopterygota</taxon>
        <taxon>Diptera</taxon>
        <taxon>Brachycera</taxon>
        <taxon>Muscomorpha</taxon>
        <taxon>Platypezoidea</taxon>
        <taxon>Phoridae</taxon>
        <taxon>Megaseliini</taxon>
        <taxon>Megaselia</taxon>
    </lineage>
</organism>
<dbReference type="Proteomes" id="UP000015102">
    <property type="component" value="Unassembled WGS sequence"/>
</dbReference>
<evidence type="ECO:0000313" key="2">
    <source>
        <dbReference type="Proteomes" id="UP000015102"/>
    </source>
</evidence>
<evidence type="ECO:0000313" key="1">
    <source>
        <dbReference type="EnsemblMetazoa" id="MESCA004015-PA"/>
    </source>
</evidence>
<accession>T1GKI9</accession>
<sequence length="59" mass="6884">MVQVERKNKQQTKTYYNIVLSWSFCHGGHDEVLRILEYNMLVELQLCSAAGTEASKHRE</sequence>
<protein>
    <submittedName>
        <fullName evidence="1">Uncharacterized protein</fullName>
    </submittedName>
</protein>
<name>T1GKI9_MEGSC</name>
<keyword evidence="2" id="KW-1185">Reference proteome</keyword>
<proteinExistence type="predicted"/>
<dbReference type="HOGENOM" id="CLU_2963433_0_0_1"/>